<organism evidence="10 11">
    <name type="scientific">Infirmifilum lucidum</name>
    <dbReference type="NCBI Taxonomy" id="2776706"/>
    <lineage>
        <taxon>Archaea</taxon>
        <taxon>Thermoproteota</taxon>
        <taxon>Thermoprotei</taxon>
        <taxon>Thermofilales</taxon>
        <taxon>Thermofilaceae</taxon>
        <taxon>Infirmifilum</taxon>
    </lineage>
</organism>
<dbReference type="AlphaFoldDB" id="A0A7L9FJG4"/>
<dbReference type="SUPFAM" id="SSF54893">
    <property type="entry name" value="Aspartate carbamoyltransferase, Regulatory-chain, N-terminal domain"/>
    <property type="match status" value="1"/>
</dbReference>
<evidence type="ECO:0000256" key="1">
    <source>
        <dbReference type="ARBA" id="ARBA00002565"/>
    </source>
</evidence>
<sequence length="156" mass="17440">MEDRLIVRKIKDGTVIDHIPAGRALDVLKILGISGKEGMTVALVMNVESRKLGRKDIVKIENRFLKPEEVDKIALIAPTATINIVRDYEVVEKRRVVVPDEIVGILKCVNPLCISNSPREPVVPRIAVVSRQPLKLRCTYCDEEFGEEALSQLVSQ</sequence>
<evidence type="ECO:0000256" key="5">
    <source>
        <dbReference type="ARBA" id="ARBA00022833"/>
    </source>
</evidence>
<dbReference type="GO" id="GO:0006221">
    <property type="term" value="P:pyrimidine nucleotide biosynthetic process"/>
    <property type="evidence" value="ECO:0007669"/>
    <property type="project" value="UniProtKB-UniRule"/>
</dbReference>
<dbReference type="GeneID" id="59148529"/>
<dbReference type="KEGG" id="thel:IG193_01495"/>
<dbReference type="SUPFAM" id="SSF57825">
    <property type="entry name" value="Aspartate carbamoyltransferase, Regulatory-chain, C-terminal domain"/>
    <property type="match status" value="1"/>
</dbReference>
<evidence type="ECO:0000313" key="11">
    <source>
        <dbReference type="Proteomes" id="UP000594121"/>
    </source>
</evidence>
<evidence type="ECO:0000256" key="4">
    <source>
        <dbReference type="ARBA" id="ARBA00022723"/>
    </source>
</evidence>
<keyword evidence="6 7" id="KW-0665">Pyrimidine biosynthesis</keyword>
<dbReference type="InterPro" id="IPR036793">
    <property type="entry name" value="Asp_carbatrfase_reg_N_sf"/>
</dbReference>
<dbReference type="PANTHER" id="PTHR35805">
    <property type="entry name" value="ASPARTATE CARBAMOYLTRANSFERASE REGULATORY CHAIN"/>
    <property type="match status" value="1"/>
</dbReference>
<dbReference type="InterPro" id="IPR002801">
    <property type="entry name" value="Asp_carbamoylTrfase_reg"/>
</dbReference>
<feature type="domain" description="Aspartate carbamoyltransferase regulatory subunit N-terminal" evidence="8">
    <location>
        <begin position="6"/>
        <end position="96"/>
    </location>
</feature>
<evidence type="ECO:0000256" key="3">
    <source>
        <dbReference type="ARBA" id="ARBA00021764"/>
    </source>
</evidence>
<dbReference type="EMBL" id="CP062310">
    <property type="protein sequence ID" value="QOJ79163.1"/>
    <property type="molecule type" value="Genomic_DNA"/>
</dbReference>
<comment type="similarity">
    <text evidence="2 7">Belongs to the PyrI family.</text>
</comment>
<dbReference type="Gene3D" id="2.30.30.20">
    <property type="entry name" value="Aspartate carbamoyltransferase regulatory subunit, C-terminal domain"/>
    <property type="match status" value="1"/>
</dbReference>
<name>A0A7L9FJG4_9CREN</name>
<evidence type="ECO:0000256" key="7">
    <source>
        <dbReference type="HAMAP-Rule" id="MF_00002"/>
    </source>
</evidence>
<comment type="subunit">
    <text evidence="7">Contains catalytic and regulatory chains.</text>
</comment>
<evidence type="ECO:0000259" key="9">
    <source>
        <dbReference type="Pfam" id="PF02748"/>
    </source>
</evidence>
<dbReference type="GO" id="GO:0006207">
    <property type="term" value="P:'de novo' pyrimidine nucleobase biosynthetic process"/>
    <property type="evidence" value="ECO:0007669"/>
    <property type="project" value="InterPro"/>
</dbReference>
<feature type="binding site" evidence="7">
    <location>
        <position position="113"/>
    </location>
    <ligand>
        <name>Zn(2+)</name>
        <dbReference type="ChEBI" id="CHEBI:29105"/>
    </ligand>
</feature>
<accession>A0A7L9FJG4</accession>
<reference evidence="10 11" key="1">
    <citation type="submission" date="2020-10" db="EMBL/GenBank/DDBJ databases">
        <title>Thermofilum lucidum 3507LT sp. nov. a novel member of Thermofilaceae family isolated from Chile hot spring, and proposal of description order Thermofilales.</title>
        <authorList>
            <person name="Zayulina K.S."/>
            <person name="Elcheninov A.G."/>
            <person name="Toshchakov S.V."/>
            <person name="Kublanov I.V."/>
        </authorList>
    </citation>
    <scope>NUCLEOTIDE SEQUENCE [LARGE SCALE GENOMIC DNA]</scope>
    <source>
        <strain evidence="10 11">3507LT</strain>
    </source>
</reference>
<proteinExistence type="inferred from homology"/>
<dbReference type="HAMAP" id="MF_00002">
    <property type="entry name" value="Asp_carb_tr_reg"/>
    <property type="match status" value="1"/>
</dbReference>
<keyword evidence="5 7" id="KW-0862">Zinc</keyword>
<keyword evidence="11" id="KW-1185">Reference proteome</keyword>
<dbReference type="Pfam" id="PF02748">
    <property type="entry name" value="PyrI_C"/>
    <property type="match status" value="1"/>
</dbReference>
<dbReference type="Proteomes" id="UP000594121">
    <property type="component" value="Chromosome"/>
</dbReference>
<dbReference type="GO" id="GO:0016740">
    <property type="term" value="F:transferase activity"/>
    <property type="evidence" value="ECO:0007669"/>
    <property type="project" value="UniProtKB-KW"/>
</dbReference>
<dbReference type="GO" id="GO:0046872">
    <property type="term" value="F:metal ion binding"/>
    <property type="evidence" value="ECO:0007669"/>
    <property type="project" value="UniProtKB-KW"/>
</dbReference>
<feature type="binding site" evidence="7">
    <location>
        <position position="141"/>
    </location>
    <ligand>
        <name>Zn(2+)</name>
        <dbReference type="ChEBI" id="CHEBI:29105"/>
    </ligand>
</feature>
<feature type="binding site" evidence="7">
    <location>
        <position position="108"/>
    </location>
    <ligand>
        <name>Zn(2+)</name>
        <dbReference type="ChEBI" id="CHEBI:29105"/>
    </ligand>
</feature>
<dbReference type="GO" id="GO:0009347">
    <property type="term" value="C:aspartate carbamoyltransferase complex"/>
    <property type="evidence" value="ECO:0007669"/>
    <property type="project" value="InterPro"/>
</dbReference>
<evidence type="ECO:0000259" key="8">
    <source>
        <dbReference type="Pfam" id="PF01948"/>
    </source>
</evidence>
<dbReference type="Gene3D" id="3.30.70.140">
    <property type="entry name" value="Aspartate carbamoyltransferase regulatory subunit, N-terminal domain"/>
    <property type="match status" value="1"/>
</dbReference>
<dbReference type="InterPro" id="IPR020545">
    <property type="entry name" value="Asp_carbamoyltransf_reg_N"/>
</dbReference>
<feature type="domain" description="Aspartate carbamoyltransferase regulatory subunit C-terminal" evidence="9">
    <location>
        <begin position="101"/>
        <end position="148"/>
    </location>
</feature>
<dbReference type="FunCoup" id="A0A7L9FJG4">
    <property type="interactions" value="39"/>
</dbReference>
<dbReference type="PANTHER" id="PTHR35805:SF1">
    <property type="entry name" value="ASPARTATE CARBAMOYLTRANSFERASE REGULATORY CHAIN"/>
    <property type="match status" value="1"/>
</dbReference>
<keyword evidence="4 7" id="KW-0479">Metal-binding</keyword>
<dbReference type="InterPro" id="IPR036792">
    <property type="entry name" value="Asp_carbatrfase_reg_C_sf"/>
</dbReference>
<dbReference type="Pfam" id="PF01948">
    <property type="entry name" value="PyrI"/>
    <property type="match status" value="1"/>
</dbReference>
<protein>
    <recommendedName>
        <fullName evidence="3 7">Aspartate carbamoyltransferase regulatory chain</fullName>
    </recommendedName>
</protein>
<evidence type="ECO:0000256" key="6">
    <source>
        <dbReference type="ARBA" id="ARBA00022975"/>
    </source>
</evidence>
<feature type="binding site" evidence="7">
    <location>
        <position position="138"/>
    </location>
    <ligand>
        <name>Zn(2+)</name>
        <dbReference type="ChEBI" id="CHEBI:29105"/>
    </ligand>
</feature>
<dbReference type="NCBIfam" id="TIGR00240">
    <property type="entry name" value="ATCase_reg"/>
    <property type="match status" value="1"/>
</dbReference>
<gene>
    <name evidence="7" type="primary">pyrI</name>
    <name evidence="10" type="ORF">IG193_01495</name>
</gene>
<dbReference type="RefSeq" id="WP_192819135.1">
    <property type="nucleotide sequence ID" value="NZ_CP062310.1"/>
</dbReference>
<evidence type="ECO:0000313" key="10">
    <source>
        <dbReference type="EMBL" id="QOJ79163.1"/>
    </source>
</evidence>
<keyword evidence="10" id="KW-0808">Transferase</keyword>
<evidence type="ECO:0000256" key="2">
    <source>
        <dbReference type="ARBA" id="ARBA00010498"/>
    </source>
</evidence>
<comment type="function">
    <text evidence="1 7">Involved in allosteric regulation of aspartate carbamoyltransferase.</text>
</comment>
<comment type="cofactor">
    <cofactor evidence="7">
        <name>Zn(2+)</name>
        <dbReference type="ChEBI" id="CHEBI:29105"/>
    </cofactor>
    <text evidence="7">Binds 1 zinc ion per subunit.</text>
</comment>
<dbReference type="InParanoid" id="A0A7L9FJG4"/>
<dbReference type="InterPro" id="IPR020542">
    <property type="entry name" value="Asp_carbamoyltrfase_reg_C"/>
</dbReference>